<sequence length="756" mass="84754">MSNHMFTGASNFVVSGGNFVSHIHSEKSGLDKLSAAAAHSALHDAPSRTDESRCYQNTRTNVLENLERWSQGICDEGASIYWLHGGAGAGKSAIMQTLTERCVAQGLALGSFFFSRSDPTRNSAEVLIPTLVYQLAQFFPSTMDVLAPIIDRDPLVFKKSLQLLSLLIRPLQYLVELGVISDSPQTPRVFLIDGLDECSDSSQQQAIIRECAAICDKHCIPVKFLIASRPEHAISTSFSWYAQCNRALGTISLSEDADSEGDIRRFLEDQFLKIRLQHPFKKMIRSEWPNLDDIEGLVWKSSSHFIYASTAMKYIWSAKENPVRSLQVVLRLESSRTISPFAELDALYHHILRSAAHIDKVLQILAHCFFSPLPLSASVVSFLLNVPKEDLPLFMVDVAPLVVLTKPQQPWLLEDVVKLLHASLEDFLTDQSRSGSLYVDGVAYLASKLETCFQLLDFHSREPGESDWIIPDSVFLPNIDYLTLTSQIMATIRQAGHLVPTREVLRRHSLLSSYQWRLCYKDNFSGMSGVLSDILSYFLVIHSIKTSEGVTLFRSFTEDFLDIVHSHISLKSAPLTGAIFTLIFTGYPPLLLCKPLAFHLGDNVSRSTTTLESAFDSISTTELASICHSVNNPSERLVVAAEEILEYLFHGESRYRYGEQLVMEEHVLVPSLLDALPWAISRAGISEKIAHYSGKTFRRDICARDDLRLSLVQKCLDEYDTRVQIIKAEELGRRIKNGDANALIEKSRTLYLNTQD</sequence>
<dbReference type="Gene3D" id="3.40.50.300">
    <property type="entry name" value="P-loop containing nucleotide triphosphate hydrolases"/>
    <property type="match status" value="1"/>
</dbReference>
<keyword evidence="1" id="KW-0677">Repeat</keyword>
<evidence type="ECO:0000256" key="1">
    <source>
        <dbReference type="ARBA" id="ARBA00022737"/>
    </source>
</evidence>
<dbReference type="Proteomes" id="UP000567179">
    <property type="component" value="Unassembled WGS sequence"/>
</dbReference>
<dbReference type="Pfam" id="PF24883">
    <property type="entry name" value="NPHP3_N"/>
    <property type="match status" value="1"/>
</dbReference>
<keyword evidence="4" id="KW-1185">Reference proteome</keyword>
<organism evidence="3 4">
    <name type="scientific">Psilocybe cf. subviscida</name>
    <dbReference type="NCBI Taxonomy" id="2480587"/>
    <lineage>
        <taxon>Eukaryota</taxon>
        <taxon>Fungi</taxon>
        <taxon>Dikarya</taxon>
        <taxon>Basidiomycota</taxon>
        <taxon>Agaricomycotina</taxon>
        <taxon>Agaricomycetes</taxon>
        <taxon>Agaricomycetidae</taxon>
        <taxon>Agaricales</taxon>
        <taxon>Agaricineae</taxon>
        <taxon>Strophariaceae</taxon>
        <taxon>Psilocybe</taxon>
    </lineage>
</organism>
<evidence type="ECO:0000313" key="3">
    <source>
        <dbReference type="EMBL" id="KAF5318733.1"/>
    </source>
</evidence>
<dbReference type="InterPro" id="IPR056884">
    <property type="entry name" value="NPHP3-like_N"/>
</dbReference>
<proteinExistence type="predicted"/>
<protein>
    <recommendedName>
        <fullName evidence="2">Nephrocystin 3-like N-terminal domain-containing protein</fullName>
    </recommendedName>
</protein>
<dbReference type="EMBL" id="JAACJJ010000030">
    <property type="protein sequence ID" value="KAF5318733.1"/>
    <property type="molecule type" value="Genomic_DNA"/>
</dbReference>
<evidence type="ECO:0000313" key="4">
    <source>
        <dbReference type="Proteomes" id="UP000567179"/>
    </source>
</evidence>
<name>A0A8H5F0G8_9AGAR</name>
<dbReference type="InterPro" id="IPR027417">
    <property type="entry name" value="P-loop_NTPase"/>
</dbReference>
<dbReference type="SUPFAM" id="SSF52540">
    <property type="entry name" value="P-loop containing nucleoside triphosphate hydrolases"/>
    <property type="match status" value="1"/>
</dbReference>
<dbReference type="PANTHER" id="PTHR10039:SF14">
    <property type="entry name" value="NACHT DOMAIN-CONTAINING PROTEIN"/>
    <property type="match status" value="1"/>
</dbReference>
<reference evidence="3 4" key="1">
    <citation type="journal article" date="2020" name="ISME J.">
        <title>Uncovering the hidden diversity of litter-decomposition mechanisms in mushroom-forming fungi.</title>
        <authorList>
            <person name="Floudas D."/>
            <person name="Bentzer J."/>
            <person name="Ahren D."/>
            <person name="Johansson T."/>
            <person name="Persson P."/>
            <person name="Tunlid A."/>
        </authorList>
    </citation>
    <scope>NUCLEOTIDE SEQUENCE [LARGE SCALE GENOMIC DNA]</scope>
    <source>
        <strain evidence="3 4">CBS 101986</strain>
    </source>
</reference>
<comment type="caution">
    <text evidence="3">The sequence shown here is derived from an EMBL/GenBank/DDBJ whole genome shotgun (WGS) entry which is preliminary data.</text>
</comment>
<feature type="domain" description="Nephrocystin 3-like N-terminal" evidence="2">
    <location>
        <begin position="66"/>
        <end position="229"/>
    </location>
</feature>
<gene>
    <name evidence="3" type="ORF">D9619_011041</name>
</gene>
<dbReference type="PANTHER" id="PTHR10039">
    <property type="entry name" value="AMELOGENIN"/>
    <property type="match status" value="1"/>
</dbReference>
<dbReference type="AlphaFoldDB" id="A0A8H5F0G8"/>
<evidence type="ECO:0000259" key="2">
    <source>
        <dbReference type="Pfam" id="PF24883"/>
    </source>
</evidence>
<accession>A0A8H5F0G8</accession>
<dbReference type="OrthoDB" id="5967843at2759"/>